<name>A0A2A7BAA1_9FIRM</name>
<sequence length="80" mass="9201">MEGPRPDKFADVYTSALLAGAMKPLKVLSKFENYFLIRTVSFQVHLEAGGYFLLRRFLRFHLQQAGIQHKNTLVPHLNGR</sequence>
<evidence type="ECO:0000313" key="2">
    <source>
        <dbReference type="Proteomes" id="UP000220438"/>
    </source>
</evidence>
<dbReference type="EMBL" id="NOUW01000040">
    <property type="protein sequence ID" value="PDX88347.1"/>
    <property type="molecule type" value="Genomic_DNA"/>
</dbReference>
<evidence type="ECO:0000313" key="1">
    <source>
        <dbReference type="EMBL" id="PDX88347.1"/>
    </source>
</evidence>
<dbReference type="Proteomes" id="UP000220438">
    <property type="component" value="Unassembled WGS sequence"/>
</dbReference>
<protein>
    <submittedName>
        <fullName evidence="1">Uncharacterized protein</fullName>
    </submittedName>
</protein>
<organism evidence="1 2">
    <name type="scientific">Faecalibacterium prausnitzii</name>
    <dbReference type="NCBI Taxonomy" id="853"/>
    <lineage>
        <taxon>Bacteria</taxon>
        <taxon>Bacillati</taxon>
        <taxon>Bacillota</taxon>
        <taxon>Clostridia</taxon>
        <taxon>Eubacteriales</taxon>
        <taxon>Oscillospiraceae</taxon>
        <taxon>Faecalibacterium</taxon>
    </lineage>
</organism>
<reference evidence="1 2" key="1">
    <citation type="journal article" date="2017" name="Front. Microbiol.">
        <title>New Insights into the Diversity of the Genus Faecalibacterium.</title>
        <authorList>
            <person name="Benevides L."/>
            <person name="Burman S."/>
            <person name="Martin R."/>
            <person name="Robert V."/>
            <person name="Thomas M."/>
            <person name="Miquel S."/>
            <person name="Chain F."/>
            <person name="Sokol H."/>
            <person name="Bermudez-Humaran L.G."/>
            <person name="Morrison M."/>
            <person name="Langella P."/>
            <person name="Azevedo V.A."/>
            <person name="Chatel J.M."/>
            <person name="Soares S."/>
        </authorList>
    </citation>
    <scope>NUCLEOTIDE SEQUENCE [LARGE SCALE GENOMIC DNA]</scope>
    <source>
        <strain evidence="1 2">AHMP21</strain>
    </source>
</reference>
<comment type="caution">
    <text evidence="1">The sequence shown here is derived from an EMBL/GenBank/DDBJ whole genome shotgun (WGS) entry which is preliminary data.</text>
</comment>
<proteinExistence type="predicted"/>
<gene>
    <name evidence="1" type="ORF">CHR61_13385</name>
</gene>
<dbReference type="AlphaFoldDB" id="A0A2A7BAA1"/>
<accession>A0A2A7BAA1</accession>